<dbReference type="InterPro" id="IPR005078">
    <property type="entry name" value="Peptidase_C54"/>
</dbReference>
<comment type="subcellular location">
    <subcellularLocation>
        <location evidence="11">Nucleus</location>
    </subcellularLocation>
    <subcellularLocation>
        <location evidence="11">Cytoplasm</location>
    </subcellularLocation>
    <subcellularLocation>
        <location evidence="1">Preautophagosomal structure</location>
    </subcellularLocation>
</comment>
<dbReference type="InterPro" id="IPR046792">
    <property type="entry name" value="Peptidase_C54_cat"/>
</dbReference>
<keyword evidence="7" id="KW-0788">Thiol protease</keyword>
<evidence type="ECO:0000313" key="15">
    <source>
        <dbReference type="Proteomes" id="UP001138500"/>
    </source>
</evidence>
<dbReference type="PANTHER" id="PTHR22624">
    <property type="entry name" value="CYSTEINE PROTEASE ATG4"/>
    <property type="match status" value="1"/>
</dbReference>
<dbReference type="Proteomes" id="UP001138500">
    <property type="component" value="Unassembled WGS sequence"/>
</dbReference>
<dbReference type="GO" id="GO:0000407">
    <property type="term" value="C:phagophore assembly site"/>
    <property type="evidence" value="ECO:0007669"/>
    <property type="project" value="UniProtKB-SubCell"/>
</dbReference>
<protein>
    <recommendedName>
        <fullName evidence="11">Cysteine protease</fullName>
        <ecNumber evidence="11">3.4.22.-</ecNumber>
    </recommendedName>
</protein>
<evidence type="ECO:0000256" key="7">
    <source>
        <dbReference type="ARBA" id="ARBA00022807"/>
    </source>
</evidence>
<dbReference type="GO" id="GO:0000045">
    <property type="term" value="P:autophagosome assembly"/>
    <property type="evidence" value="ECO:0007669"/>
    <property type="project" value="TreeGrafter"/>
</dbReference>
<feature type="compositionally biased region" description="Basic and acidic residues" evidence="12">
    <location>
        <begin position="131"/>
        <end position="141"/>
    </location>
</feature>
<feature type="domain" description="Peptidase C54 catalytic" evidence="13">
    <location>
        <begin position="165"/>
        <end position="451"/>
    </location>
</feature>
<dbReference type="PANTHER" id="PTHR22624:SF49">
    <property type="entry name" value="CYSTEINE PROTEASE"/>
    <property type="match status" value="1"/>
</dbReference>
<feature type="region of interest" description="Disordered" evidence="12">
    <location>
        <begin position="476"/>
        <end position="501"/>
    </location>
</feature>
<comment type="catalytic activity">
    <reaction evidence="10">
        <text>[protein]-C-terminal L-amino acid-glycyl-phosphatidylethanolamide + H2O = [protein]-C-terminal L-amino acid-glycine + a 1,2-diacyl-sn-glycero-3-phosphoethanolamine</text>
        <dbReference type="Rhea" id="RHEA:67548"/>
        <dbReference type="Rhea" id="RHEA-COMP:17323"/>
        <dbReference type="Rhea" id="RHEA-COMP:17324"/>
        <dbReference type="ChEBI" id="CHEBI:15377"/>
        <dbReference type="ChEBI" id="CHEBI:64612"/>
        <dbReference type="ChEBI" id="CHEBI:172940"/>
        <dbReference type="ChEBI" id="CHEBI:172941"/>
    </reaction>
    <physiologicalReaction direction="left-to-right" evidence="10">
        <dbReference type="Rhea" id="RHEA:67549"/>
    </physiologicalReaction>
</comment>
<dbReference type="OrthoDB" id="2960936at2759"/>
<evidence type="ECO:0000256" key="12">
    <source>
        <dbReference type="SAM" id="MobiDB-lite"/>
    </source>
</evidence>
<keyword evidence="3" id="KW-0813">Transport</keyword>
<organism evidence="14 15">
    <name type="scientific">Teratosphaeria destructans</name>
    <dbReference type="NCBI Taxonomy" id="418781"/>
    <lineage>
        <taxon>Eukaryota</taxon>
        <taxon>Fungi</taxon>
        <taxon>Dikarya</taxon>
        <taxon>Ascomycota</taxon>
        <taxon>Pezizomycotina</taxon>
        <taxon>Dothideomycetes</taxon>
        <taxon>Dothideomycetidae</taxon>
        <taxon>Mycosphaerellales</taxon>
        <taxon>Teratosphaeriaceae</taxon>
        <taxon>Teratosphaeria</taxon>
    </lineage>
</organism>
<dbReference type="GO" id="GO:0016485">
    <property type="term" value="P:protein processing"/>
    <property type="evidence" value="ECO:0007669"/>
    <property type="project" value="TreeGrafter"/>
</dbReference>
<dbReference type="GO" id="GO:0035973">
    <property type="term" value="P:aggrephagy"/>
    <property type="evidence" value="ECO:0007669"/>
    <property type="project" value="TreeGrafter"/>
</dbReference>
<feature type="region of interest" description="Disordered" evidence="12">
    <location>
        <begin position="98"/>
        <end position="146"/>
    </location>
</feature>
<feature type="compositionally biased region" description="Acidic residues" evidence="12">
    <location>
        <begin position="482"/>
        <end position="501"/>
    </location>
</feature>
<keyword evidence="15" id="KW-1185">Reference proteome</keyword>
<keyword evidence="8" id="KW-0653">Protein transport</keyword>
<evidence type="ECO:0000256" key="9">
    <source>
        <dbReference type="ARBA" id="ARBA00023006"/>
    </source>
</evidence>
<evidence type="ECO:0000256" key="8">
    <source>
        <dbReference type="ARBA" id="ARBA00022927"/>
    </source>
</evidence>
<dbReference type="GO" id="GO:0004197">
    <property type="term" value="F:cysteine-type endopeptidase activity"/>
    <property type="evidence" value="ECO:0007669"/>
    <property type="project" value="TreeGrafter"/>
</dbReference>
<dbReference type="GO" id="GO:0005634">
    <property type="term" value="C:nucleus"/>
    <property type="evidence" value="ECO:0007669"/>
    <property type="project" value="UniProtKB-SubCell"/>
</dbReference>
<dbReference type="InterPro" id="IPR038765">
    <property type="entry name" value="Papain-like_cys_pep_sf"/>
</dbReference>
<feature type="compositionally biased region" description="Low complexity" evidence="12">
    <location>
        <begin position="108"/>
        <end position="126"/>
    </location>
</feature>
<evidence type="ECO:0000256" key="3">
    <source>
        <dbReference type="ARBA" id="ARBA00022448"/>
    </source>
</evidence>
<dbReference type="GO" id="GO:0019786">
    <property type="term" value="F:protein-phosphatidylethanolamide deconjugating activity"/>
    <property type="evidence" value="ECO:0007669"/>
    <property type="project" value="InterPro"/>
</dbReference>
<keyword evidence="11" id="KW-0539">Nucleus</keyword>
<sequence>IDVVHLIASERVDRRPSLTRRPTSDRPAVHRCPLLNRCALLLLGLCAGVRRDSSMAHNDLTRFSKKIVSLFWDPLPKNEDASEIWCLGRRYDSRYHEHRSQPSKINGSSSSAVSDSDVSQADSAVVTEANQKPEESAENGKNDLANSKIDLNCAGSEEEAFGWPPEFLDDLEARIWLTYRNNFPPIPKSNDPGASSAMSFSTKLRNWGNQTGFTSDTGWGCMIRSGQSLLANSLAVLRLGRDWRVGQDEHQHKELLSLFADAPEAPFSIHKFVEHGAQACGKHPGEWFGPSATARSLQALTDRYSAAGIRVYARPDDGDVYADSVFATATQKDADDKFQATLIVLGVRLGIDRITPVYHAALKAALEMPQSVGIAGGRPSSSHYFIGHQADNFFYLDPHTTKPSLSSQPSPEDIQTCHTRRLRRLNISEMDPSMLLGFLIHSKQEFEEWRKAVAETTGKAIIHVHDKEVNYATGTERPGAVDEVETWDEATGEEDDGGDEA</sequence>
<evidence type="ECO:0000313" key="14">
    <source>
        <dbReference type="EMBL" id="KAH9825892.1"/>
    </source>
</evidence>
<gene>
    <name evidence="14" type="ORF">Tdes44962_MAKER03966</name>
</gene>
<evidence type="ECO:0000256" key="6">
    <source>
        <dbReference type="ARBA" id="ARBA00022801"/>
    </source>
</evidence>
<evidence type="ECO:0000259" key="13">
    <source>
        <dbReference type="Pfam" id="PF03416"/>
    </source>
</evidence>
<evidence type="ECO:0000256" key="10">
    <source>
        <dbReference type="ARBA" id="ARBA00029362"/>
    </source>
</evidence>
<evidence type="ECO:0000256" key="4">
    <source>
        <dbReference type="ARBA" id="ARBA00022490"/>
    </source>
</evidence>
<evidence type="ECO:0000256" key="5">
    <source>
        <dbReference type="ARBA" id="ARBA00022670"/>
    </source>
</evidence>
<keyword evidence="4 11" id="KW-0963">Cytoplasm</keyword>
<evidence type="ECO:0000256" key="2">
    <source>
        <dbReference type="ARBA" id="ARBA00010958"/>
    </source>
</evidence>
<accession>A0A9W7W0K2</accession>
<dbReference type="GO" id="GO:0015031">
    <property type="term" value="P:protein transport"/>
    <property type="evidence" value="ECO:0007669"/>
    <property type="project" value="UniProtKB-KW"/>
</dbReference>
<keyword evidence="5 11" id="KW-0645">Protease</keyword>
<comment type="function">
    <text evidence="11">Required for selective autophagic degradation of the nucleus (nucleophagy) as well as for mitophagy which contributes to regulate mitochondrial quantity and quality by eliminating the mitochondria to a basal level to fulfill cellular energy requirements and preventing excess ROS production.</text>
</comment>
<keyword evidence="9" id="KW-0072">Autophagy</keyword>
<name>A0A9W7W0K2_9PEZI</name>
<dbReference type="SUPFAM" id="SSF54001">
    <property type="entry name" value="Cysteine proteinases"/>
    <property type="match status" value="1"/>
</dbReference>
<evidence type="ECO:0000256" key="1">
    <source>
        <dbReference type="ARBA" id="ARBA00004329"/>
    </source>
</evidence>
<reference evidence="14 15" key="2">
    <citation type="journal article" date="2021" name="Curr. Genet.">
        <title>Genetic response to nitrogen starvation in the aggressive Eucalyptus foliar pathogen Teratosphaeria destructans.</title>
        <authorList>
            <person name="Havenga M."/>
            <person name="Wingfield B.D."/>
            <person name="Wingfield M.J."/>
            <person name="Dreyer L.L."/>
            <person name="Roets F."/>
            <person name="Aylward J."/>
        </authorList>
    </citation>
    <scope>NUCLEOTIDE SEQUENCE [LARGE SCALE GENOMIC DNA]</scope>
    <source>
        <strain evidence="14">CMW44962</strain>
    </source>
</reference>
<feature type="non-terminal residue" evidence="14">
    <location>
        <position position="1"/>
    </location>
</feature>
<dbReference type="Pfam" id="PF03416">
    <property type="entry name" value="Peptidase_C54"/>
    <property type="match status" value="1"/>
</dbReference>
<comment type="caution">
    <text evidence="14">The sequence shown here is derived from an EMBL/GenBank/DDBJ whole genome shotgun (WGS) entry which is preliminary data.</text>
</comment>
<proteinExistence type="inferred from homology"/>
<dbReference type="EC" id="3.4.22.-" evidence="11"/>
<dbReference type="GO" id="GO:0034727">
    <property type="term" value="P:piecemeal microautophagy of the nucleus"/>
    <property type="evidence" value="ECO:0007669"/>
    <property type="project" value="TreeGrafter"/>
</dbReference>
<evidence type="ECO:0000256" key="11">
    <source>
        <dbReference type="RuleBase" id="RU363115"/>
    </source>
</evidence>
<keyword evidence="6 11" id="KW-0378">Hydrolase</keyword>
<dbReference type="GO" id="GO:0000423">
    <property type="term" value="P:mitophagy"/>
    <property type="evidence" value="ECO:0007669"/>
    <property type="project" value="TreeGrafter"/>
</dbReference>
<reference evidence="14 15" key="1">
    <citation type="journal article" date="2018" name="IMA Fungus">
        <title>IMA Genome-F 10: Nine draft genome sequences of Claviceps purpurea s.lat., including C. arundinis, C. humidiphila, and C. cf. spartinae, pseudomolecules for the pitch canker pathogen Fusarium circinatum, draft genome of Davidsoniella eucalypti, Grosmannia galeiformis, Quambalaria eucalypti, and Teratosphaeria destructans.</title>
        <authorList>
            <person name="Wingfield B.D."/>
            <person name="Liu M."/>
            <person name="Nguyen H.D."/>
            <person name="Lane F.A."/>
            <person name="Morgan S.W."/>
            <person name="De Vos L."/>
            <person name="Wilken P.M."/>
            <person name="Duong T.A."/>
            <person name="Aylward J."/>
            <person name="Coetzee M.P."/>
            <person name="Dadej K."/>
            <person name="De Beer Z.W."/>
            <person name="Findlay W."/>
            <person name="Havenga M."/>
            <person name="Kolarik M."/>
            <person name="Menzies J.G."/>
            <person name="Naidoo K."/>
            <person name="Pochopski O."/>
            <person name="Shoukouhi P."/>
            <person name="Santana Q.C."/>
            <person name="Seifert K.A."/>
            <person name="Soal N."/>
            <person name="Steenkamp E.T."/>
            <person name="Tatham C.T."/>
            <person name="van der Nest M.A."/>
            <person name="Wingfield M.J."/>
        </authorList>
    </citation>
    <scope>NUCLEOTIDE SEQUENCE [LARGE SCALE GENOMIC DNA]</scope>
    <source>
        <strain evidence="14">CMW44962</strain>
    </source>
</reference>
<dbReference type="AlphaFoldDB" id="A0A9W7W0K2"/>
<dbReference type="EMBL" id="RIBY02002067">
    <property type="protein sequence ID" value="KAH9825892.1"/>
    <property type="molecule type" value="Genomic_DNA"/>
</dbReference>
<comment type="similarity">
    <text evidence="2 11">Belongs to the peptidase C54 family.</text>
</comment>